<protein>
    <submittedName>
        <fullName evidence="1">Uncharacterized protein</fullName>
    </submittedName>
</protein>
<gene>
    <name evidence="1" type="ORF">HOLleu_42379</name>
</gene>
<reference evidence="1" key="1">
    <citation type="submission" date="2021-10" db="EMBL/GenBank/DDBJ databases">
        <title>Tropical sea cucumber genome reveals ecological adaptation and Cuvierian tubules defense mechanism.</title>
        <authorList>
            <person name="Chen T."/>
        </authorList>
    </citation>
    <scope>NUCLEOTIDE SEQUENCE</scope>
    <source>
        <strain evidence="1">Nanhai2018</strain>
        <tissue evidence="1">Muscle</tissue>
    </source>
</reference>
<evidence type="ECO:0000313" key="1">
    <source>
        <dbReference type="EMBL" id="KAJ8019193.1"/>
    </source>
</evidence>
<evidence type="ECO:0000313" key="2">
    <source>
        <dbReference type="Proteomes" id="UP001152320"/>
    </source>
</evidence>
<name>A0A9Q0YAL0_HOLLE</name>
<keyword evidence="2" id="KW-1185">Reference proteome</keyword>
<dbReference type="EMBL" id="JAIZAY010000063">
    <property type="protein sequence ID" value="KAJ8019193.1"/>
    <property type="molecule type" value="Genomic_DNA"/>
</dbReference>
<dbReference type="AlphaFoldDB" id="A0A9Q0YAL0"/>
<dbReference type="OrthoDB" id="6132229at2759"/>
<sequence length="155" mass="17745">MFRCFTGCDQTSFFLNRGKYCAWDTNMAFKEVEESFAVLKRTPPSVEEMHQHMPTIERFGVIMYDKTSSCDRVDDARQKLFTHKGRAIELIPPTSAALFQHAKELYIGPHIYGAKSFYGTQSCQTHQTGDGQNELQAYGNLSGQLYLRLVNFARK</sequence>
<accession>A0A9Q0YAL0</accession>
<dbReference type="Proteomes" id="UP001152320">
    <property type="component" value="Unassembled WGS sequence"/>
</dbReference>
<proteinExistence type="predicted"/>
<organism evidence="1 2">
    <name type="scientific">Holothuria leucospilota</name>
    <name type="common">Black long sea cucumber</name>
    <name type="synonym">Mertensiothuria leucospilota</name>
    <dbReference type="NCBI Taxonomy" id="206669"/>
    <lineage>
        <taxon>Eukaryota</taxon>
        <taxon>Metazoa</taxon>
        <taxon>Echinodermata</taxon>
        <taxon>Eleutherozoa</taxon>
        <taxon>Echinozoa</taxon>
        <taxon>Holothuroidea</taxon>
        <taxon>Aspidochirotacea</taxon>
        <taxon>Aspidochirotida</taxon>
        <taxon>Holothuriidae</taxon>
        <taxon>Holothuria</taxon>
    </lineage>
</organism>
<comment type="caution">
    <text evidence="1">The sequence shown here is derived from an EMBL/GenBank/DDBJ whole genome shotgun (WGS) entry which is preliminary data.</text>
</comment>